<name>A0A6L6J699_9RHOB</name>
<evidence type="ECO:0000313" key="3">
    <source>
        <dbReference type="Proteomes" id="UP000478183"/>
    </source>
</evidence>
<gene>
    <name evidence="2" type="ORF">GL286_07850</name>
</gene>
<reference evidence="2 3" key="1">
    <citation type="submission" date="2019-11" db="EMBL/GenBank/DDBJ databases">
        <authorList>
            <person name="Dong K."/>
        </authorList>
    </citation>
    <scope>NUCLEOTIDE SEQUENCE [LARGE SCALE GENOMIC DNA]</scope>
    <source>
        <strain evidence="2 3">NBRC 111993</strain>
    </source>
</reference>
<dbReference type="AlphaFoldDB" id="A0A6L6J699"/>
<evidence type="ECO:0000313" key="2">
    <source>
        <dbReference type="EMBL" id="MTH77633.1"/>
    </source>
</evidence>
<dbReference type="SUPFAM" id="SSF51294">
    <property type="entry name" value="Hedgehog/intein (Hint) domain"/>
    <property type="match status" value="1"/>
</dbReference>
<dbReference type="InterPro" id="IPR036844">
    <property type="entry name" value="Hint_dom_sf"/>
</dbReference>
<protein>
    <submittedName>
        <fullName evidence="2">Hemolysin-type calcium-binding region</fullName>
    </submittedName>
</protein>
<dbReference type="Proteomes" id="UP000478183">
    <property type="component" value="Unassembled WGS sequence"/>
</dbReference>
<comment type="caution">
    <text evidence="2">The sequence shown here is derived from an EMBL/GenBank/DDBJ whole genome shotgun (WGS) entry which is preliminary data.</text>
</comment>
<sequence length="307" mass="32847">MVDITINANAPGSYVENIGGNGTDDTVTIIVTEDFSGTVVVNSSPTDGEIENVDVQLPPGWTVTTTSFDEDDSETPSYKHATYVVRNANGDEVGTVDFTVNEINGAPCFARDTLIETPRGPVAVQDITIGDQVSTRDHGAQTVRWVGSAKLGRAALALNPHLKPIRIAAGALGHGLPLSDLLVSPQHRVLVRSQIAQRMFGAPEVLVAAKQLLSVAGIDIATDLAEVEYFHILFDAHEVVTSNGAQTESLYPGPEALRSIGKAGAEEISALFPHLRDQAPAPARILPLGRQCRQLAQRHARHDKFLQ</sequence>
<keyword evidence="3" id="KW-1185">Reference proteome</keyword>
<dbReference type="InterPro" id="IPR028992">
    <property type="entry name" value="Hedgehog/Intein_dom"/>
</dbReference>
<dbReference type="Pfam" id="PF13403">
    <property type="entry name" value="Hint_2"/>
    <property type="match status" value="1"/>
</dbReference>
<feature type="domain" description="Hedgehog/Intein (Hint)" evidence="1">
    <location>
        <begin position="107"/>
        <end position="253"/>
    </location>
</feature>
<organism evidence="2 3">
    <name type="scientific">Paracoccus aestuariivivens</name>
    <dbReference type="NCBI Taxonomy" id="1820333"/>
    <lineage>
        <taxon>Bacteria</taxon>
        <taxon>Pseudomonadati</taxon>
        <taxon>Pseudomonadota</taxon>
        <taxon>Alphaproteobacteria</taxon>
        <taxon>Rhodobacterales</taxon>
        <taxon>Paracoccaceae</taxon>
        <taxon>Paracoccus</taxon>
    </lineage>
</organism>
<evidence type="ECO:0000259" key="1">
    <source>
        <dbReference type="Pfam" id="PF13403"/>
    </source>
</evidence>
<dbReference type="Gene3D" id="2.170.16.10">
    <property type="entry name" value="Hedgehog/Intein (Hint) domain"/>
    <property type="match status" value="1"/>
</dbReference>
<proteinExistence type="predicted"/>
<dbReference type="OrthoDB" id="6305173at2"/>
<dbReference type="RefSeq" id="WP_155095013.1">
    <property type="nucleotide sequence ID" value="NZ_WMIE01000003.1"/>
</dbReference>
<dbReference type="EMBL" id="WMIE01000003">
    <property type="protein sequence ID" value="MTH77633.1"/>
    <property type="molecule type" value="Genomic_DNA"/>
</dbReference>
<accession>A0A6L6J699</accession>